<reference evidence="1 2" key="1">
    <citation type="submission" date="2017-08" db="EMBL/GenBank/DDBJ databases">
        <title>Mesorhizobium wenxinae sp. nov., a novel rhizobial species isolated from root nodules of chickpea (Cicer arietinum L.).</title>
        <authorList>
            <person name="Zhang J."/>
        </authorList>
    </citation>
    <scope>NUCLEOTIDE SEQUENCE [LARGE SCALE GENOMIC DNA]</scope>
    <source>
        <strain evidence="1 2">SDW018</strain>
    </source>
</reference>
<accession>A0A271LHU4</accession>
<dbReference type="RefSeq" id="WP_095494237.1">
    <property type="nucleotide sequence ID" value="NZ_NPKJ01000057.1"/>
</dbReference>
<dbReference type="Proteomes" id="UP000216442">
    <property type="component" value="Unassembled WGS sequence"/>
</dbReference>
<evidence type="ECO:0000313" key="2">
    <source>
        <dbReference type="Proteomes" id="UP000216442"/>
    </source>
</evidence>
<sequence>MLAQRTSLFKSPGTAAARTAAKVAADAAQHALGAVVPDEKRTAVPALAWWGEAYGSWRNQDGDGNAEGIDRNIGGLVYRY</sequence>
<gene>
    <name evidence="1" type="ORF">CIT26_20240</name>
</gene>
<comment type="caution">
    <text evidence="1">The sequence shown here is derived from an EMBL/GenBank/DDBJ whole genome shotgun (WGS) entry which is preliminary data.</text>
</comment>
<name>A0A271LHU4_9HYPH</name>
<organism evidence="1 2">
    <name type="scientific">Mesorhizobium temperatum</name>
    <dbReference type="NCBI Taxonomy" id="241416"/>
    <lineage>
        <taxon>Bacteria</taxon>
        <taxon>Pseudomonadati</taxon>
        <taxon>Pseudomonadota</taxon>
        <taxon>Alphaproteobacteria</taxon>
        <taxon>Hyphomicrobiales</taxon>
        <taxon>Phyllobacteriaceae</taxon>
        <taxon>Mesorhizobium</taxon>
    </lineage>
</organism>
<keyword evidence="2" id="KW-1185">Reference proteome</keyword>
<dbReference type="OrthoDB" id="9804931at2"/>
<protein>
    <submittedName>
        <fullName evidence="1">Uncharacterized protein</fullName>
    </submittedName>
</protein>
<proteinExistence type="predicted"/>
<evidence type="ECO:0000313" key="1">
    <source>
        <dbReference type="EMBL" id="PAQ07654.1"/>
    </source>
</evidence>
<dbReference type="AlphaFoldDB" id="A0A271LHU4"/>
<dbReference type="EMBL" id="NPKJ01000057">
    <property type="protein sequence ID" value="PAQ07654.1"/>
    <property type="molecule type" value="Genomic_DNA"/>
</dbReference>